<dbReference type="InterPro" id="IPR057326">
    <property type="entry name" value="KR_dom"/>
</dbReference>
<evidence type="ECO:0000259" key="4">
    <source>
        <dbReference type="SMART" id="SM00822"/>
    </source>
</evidence>
<dbReference type="InterPro" id="IPR036291">
    <property type="entry name" value="NAD(P)-bd_dom_sf"/>
</dbReference>
<dbReference type="GO" id="GO:0016491">
    <property type="term" value="F:oxidoreductase activity"/>
    <property type="evidence" value="ECO:0007669"/>
    <property type="project" value="UniProtKB-KW"/>
</dbReference>
<dbReference type="OrthoDB" id="9792003at2"/>
<dbReference type="PANTHER" id="PTHR43976">
    <property type="entry name" value="SHORT CHAIN DEHYDROGENASE"/>
    <property type="match status" value="1"/>
</dbReference>
<accession>A0A1M5FXE8</accession>
<sequence>MRNQRPTVLITGCSSGLGLETAVELAARGRHVVASMRDPGKRAALDARTREAGLDPLDVVQLDVTDAGSVAHAVKETLELTGGRLDALVSNAGTASGGAFEDTDEAEWQRVLDTNLLGAMRLTREVLPVMRAQRAGRLVLVSSDSARYGNPGLSLYCASKWALEGWAESLAYEVEPFGVRVVLMEPGNYDTAIWETTPRVVPPDSAYTGLLQAVERFVETEHLPRSRDPREVARAVAGVLEARRPRFRVTVGPDAKLATVLGALPHRVTAAAVRRVTGLHRWRP</sequence>
<dbReference type="InterPro" id="IPR002347">
    <property type="entry name" value="SDR_fam"/>
</dbReference>
<dbReference type="PANTHER" id="PTHR43976:SF16">
    <property type="entry name" value="SHORT-CHAIN DEHYDROGENASE_REDUCTASE FAMILY PROTEIN"/>
    <property type="match status" value="1"/>
</dbReference>
<dbReference type="Pfam" id="PF00106">
    <property type="entry name" value="adh_short"/>
    <property type="match status" value="1"/>
</dbReference>
<evidence type="ECO:0000256" key="3">
    <source>
        <dbReference type="RuleBase" id="RU000363"/>
    </source>
</evidence>
<gene>
    <name evidence="5" type="ORF">SAMN05444351_1446</name>
</gene>
<dbReference type="InterPro" id="IPR051911">
    <property type="entry name" value="SDR_oxidoreductase"/>
</dbReference>
<reference evidence="5 6" key="1">
    <citation type="submission" date="2016-11" db="EMBL/GenBank/DDBJ databases">
        <authorList>
            <person name="Jaros S."/>
            <person name="Januszkiewicz K."/>
            <person name="Wedrychowicz H."/>
        </authorList>
    </citation>
    <scope>NUCLEOTIDE SEQUENCE [LARGE SCALE GENOMIC DNA]</scope>
    <source>
        <strain evidence="5 6">DSM 45408</strain>
    </source>
</reference>
<dbReference type="EMBL" id="FQVX01000001">
    <property type="protein sequence ID" value="SHF96133.1"/>
    <property type="molecule type" value="Genomic_DNA"/>
</dbReference>
<evidence type="ECO:0000256" key="2">
    <source>
        <dbReference type="ARBA" id="ARBA00023002"/>
    </source>
</evidence>
<proteinExistence type="inferred from homology"/>
<evidence type="ECO:0000256" key="1">
    <source>
        <dbReference type="ARBA" id="ARBA00006484"/>
    </source>
</evidence>
<dbReference type="Gene3D" id="3.40.50.720">
    <property type="entry name" value="NAD(P)-binding Rossmann-like Domain"/>
    <property type="match status" value="1"/>
</dbReference>
<comment type="similarity">
    <text evidence="1 3">Belongs to the short-chain dehydrogenases/reductases (SDR) family.</text>
</comment>
<name>A0A1M5FXE8_9ACTN</name>
<dbReference type="CDD" id="cd05374">
    <property type="entry name" value="17beta-HSD-like_SDR_c"/>
    <property type="match status" value="1"/>
</dbReference>
<dbReference type="SMART" id="SM00822">
    <property type="entry name" value="PKS_KR"/>
    <property type="match status" value="1"/>
</dbReference>
<organism evidence="5 6">
    <name type="scientific">Geodermatophilus nigrescens</name>
    <dbReference type="NCBI Taxonomy" id="1070870"/>
    <lineage>
        <taxon>Bacteria</taxon>
        <taxon>Bacillati</taxon>
        <taxon>Actinomycetota</taxon>
        <taxon>Actinomycetes</taxon>
        <taxon>Geodermatophilales</taxon>
        <taxon>Geodermatophilaceae</taxon>
        <taxon>Geodermatophilus</taxon>
    </lineage>
</organism>
<dbReference type="STRING" id="1070870.SAMN05444351_1446"/>
<protein>
    <submittedName>
        <fullName evidence="5">Short-chain dehydrogenase</fullName>
    </submittedName>
</protein>
<dbReference type="PRINTS" id="PR00081">
    <property type="entry name" value="GDHRDH"/>
</dbReference>
<dbReference type="PROSITE" id="PS00061">
    <property type="entry name" value="ADH_SHORT"/>
    <property type="match status" value="1"/>
</dbReference>
<evidence type="ECO:0000313" key="5">
    <source>
        <dbReference type="EMBL" id="SHF96133.1"/>
    </source>
</evidence>
<evidence type="ECO:0000313" key="6">
    <source>
        <dbReference type="Proteomes" id="UP000184471"/>
    </source>
</evidence>
<dbReference type="AlphaFoldDB" id="A0A1M5FXE8"/>
<keyword evidence="6" id="KW-1185">Reference proteome</keyword>
<dbReference type="PRINTS" id="PR00080">
    <property type="entry name" value="SDRFAMILY"/>
</dbReference>
<keyword evidence="2" id="KW-0560">Oxidoreductase</keyword>
<dbReference type="InterPro" id="IPR020904">
    <property type="entry name" value="Sc_DH/Rdtase_CS"/>
</dbReference>
<dbReference type="Proteomes" id="UP000184471">
    <property type="component" value="Unassembled WGS sequence"/>
</dbReference>
<dbReference type="RefSeq" id="WP_073419306.1">
    <property type="nucleotide sequence ID" value="NZ_FQVX01000001.1"/>
</dbReference>
<dbReference type="SUPFAM" id="SSF51735">
    <property type="entry name" value="NAD(P)-binding Rossmann-fold domains"/>
    <property type="match status" value="1"/>
</dbReference>
<feature type="domain" description="Ketoreductase" evidence="4">
    <location>
        <begin position="6"/>
        <end position="187"/>
    </location>
</feature>